<dbReference type="AlphaFoldDB" id="A0A0N5CI98"/>
<accession>A0A0N5CI98</accession>
<organism evidence="1 2">
    <name type="scientific">Strongyloides papillosus</name>
    <name type="common">Intestinal threadworm</name>
    <dbReference type="NCBI Taxonomy" id="174720"/>
    <lineage>
        <taxon>Eukaryota</taxon>
        <taxon>Metazoa</taxon>
        <taxon>Ecdysozoa</taxon>
        <taxon>Nematoda</taxon>
        <taxon>Chromadorea</taxon>
        <taxon>Rhabditida</taxon>
        <taxon>Tylenchina</taxon>
        <taxon>Panagrolaimomorpha</taxon>
        <taxon>Strongyloidoidea</taxon>
        <taxon>Strongyloididae</taxon>
        <taxon>Strongyloides</taxon>
    </lineage>
</organism>
<dbReference type="WBParaSite" id="SPAL_0001755500.1">
    <property type="protein sequence ID" value="SPAL_0001755500.1"/>
    <property type="gene ID" value="SPAL_0001755500"/>
</dbReference>
<sequence>MPSIVETFISNIFSSSGCCKDVETSFKSLKNDIEKKRATLGKRDIRKIVETMYEETRKYPELNDLWGTYTNILQYNNKEVRRLIVKKLVENDAEKNKVCPHRVLELLFENEKMVEMVDEKKIFFQAALQVKGLCPKHLCHLGGDNKQGKEFRKLLGNDIENKYGFFNSTTSEESSRCIEAVLIDVGISRSRLHKIDDCDIVLNFKEFKRIHSNVDL</sequence>
<keyword evidence="1" id="KW-1185">Reference proteome</keyword>
<name>A0A0N5CI98_STREA</name>
<dbReference type="Proteomes" id="UP000046392">
    <property type="component" value="Unplaced"/>
</dbReference>
<evidence type="ECO:0000313" key="2">
    <source>
        <dbReference type="WBParaSite" id="SPAL_0001755500.1"/>
    </source>
</evidence>
<evidence type="ECO:0000313" key="1">
    <source>
        <dbReference type="Proteomes" id="UP000046392"/>
    </source>
</evidence>
<proteinExistence type="predicted"/>
<reference evidence="2" key="1">
    <citation type="submission" date="2017-02" db="UniProtKB">
        <authorList>
            <consortium name="WormBaseParasite"/>
        </authorList>
    </citation>
    <scope>IDENTIFICATION</scope>
</reference>
<protein>
    <submittedName>
        <fullName evidence="2">Uncharacterized protein</fullName>
    </submittedName>
</protein>